<protein>
    <submittedName>
        <fullName evidence="1">Flagellar hook-associated protein FlgL</fullName>
    </submittedName>
</protein>
<dbReference type="OrthoDB" id="225814at2"/>
<keyword evidence="1" id="KW-0969">Cilium</keyword>
<dbReference type="GO" id="GO:0009288">
    <property type="term" value="C:bacterial-type flagellum"/>
    <property type="evidence" value="ECO:0007669"/>
    <property type="project" value="InterPro"/>
</dbReference>
<name>A0A518AXV8_9BACT</name>
<organism evidence="1 2">
    <name type="scientific">Kolteria novifilia</name>
    <dbReference type="NCBI Taxonomy" id="2527975"/>
    <lineage>
        <taxon>Bacteria</taxon>
        <taxon>Pseudomonadati</taxon>
        <taxon>Planctomycetota</taxon>
        <taxon>Planctomycetia</taxon>
        <taxon>Kolteriales</taxon>
        <taxon>Kolteriaceae</taxon>
        <taxon>Kolteria</taxon>
    </lineage>
</organism>
<keyword evidence="2" id="KW-1185">Reference proteome</keyword>
<dbReference type="Gene3D" id="1.20.1330.10">
    <property type="entry name" value="f41 fragment of flagellin, N-terminal domain"/>
    <property type="match status" value="1"/>
</dbReference>
<dbReference type="SUPFAM" id="SSF64518">
    <property type="entry name" value="Phase 1 flagellin"/>
    <property type="match status" value="2"/>
</dbReference>
<dbReference type="InterPro" id="IPR001492">
    <property type="entry name" value="Flagellin"/>
</dbReference>
<keyword evidence="1" id="KW-0966">Cell projection</keyword>
<sequence length="676" mass="70373">MTFISSANGRVPNVLQEMISSENVRARTLAATRSSIELASGKKVLTPGDNPNAAFQATIFSSLQAANDTFRRSIESGSNTLAQTESVLAGFVDVADATTSIVLRNTQQITDFGESSADLSEVRSSVDALLVQSNESYLNRFLFAGQRSDEAPFRVVGEGIVFSGDNELTESLRDIETTFASNVTANSSIGTDSAAGRGVALDVTVDPGTRLSELNGGDGVRLGRVSIDNGTTADPVIVDLSEAATLNDVINAINNALPGTPAQINATDSGLEIGGVGAVVVQEVDGGRTASDLGILTSAAGSAIPLDGDNLRPIITLNTSLSRLDPNIRTGPVNIAQGNSTVSVDTQTLTPTDTVADLLNLFNAADVYVRAEINDAQNGINVVNVYSGVPYVVTDTQTAVGPPPTFTSAAQTLGILTTDERTALADFNDNGGIDTVPGNDLQFTLRDGTTFEVNLSRDLGQPGGDSLVSPSVATVADVQTRIYESARAAGLNVPLPLTPGGSPPPGPYDLVVEPNPVGGIRLTDGTGGGGNFVVESVNGSLAGEQLGILGDVAADDILGENRHEGRVKGIFDTLLRLESALQNGDAYAVERTGKTLAEDQQRLVAARGETGSRLVVLESSSRRLQEQSLDLEQFTANAVEIDLSETITRLLSEQTALEATLASTGRLLQGSLLDFI</sequence>
<dbReference type="PANTHER" id="PTHR42792">
    <property type="entry name" value="FLAGELLIN"/>
    <property type="match status" value="1"/>
</dbReference>
<dbReference type="KEGG" id="knv:Pan216_03730"/>
<reference evidence="1 2" key="1">
    <citation type="submission" date="2019-02" db="EMBL/GenBank/DDBJ databases">
        <title>Deep-cultivation of Planctomycetes and their phenomic and genomic characterization uncovers novel biology.</title>
        <authorList>
            <person name="Wiegand S."/>
            <person name="Jogler M."/>
            <person name="Boedeker C."/>
            <person name="Pinto D."/>
            <person name="Vollmers J."/>
            <person name="Rivas-Marin E."/>
            <person name="Kohn T."/>
            <person name="Peeters S.H."/>
            <person name="Heuer A."/>
            <person name="Rast P."/>
            <person name="Oberbeckmann S."/>
            <person name="Bunk B."/>
            <person name="Jeske O."/>
            <person name="Meyerdierks A."/>
            <person name="Storesund J.E."/>
            <person name="Kallscheuer N."/>
            <person name="Luecker S."/>
            <person name="Lage O.M."/>
            <person name="Pohl T."/>
            <person name="Merkel B.J."/>
            <person name="Hornburger P."/>
            <person name="Mueller R.-W."/>
            <person name="Bruemmer F."/>
            <person name="Labrenz M."/>
            <person name="Spormann A.M."/>
            <person name="Op den Camp H."/>
            <person name="Overmann J."/>
            <person name="Amann R."/>
            <person name="Jetten M.S.M."/>
            <person name="Mascher T."/>
            <person name="Medema M.H."/>
            <person name="Devos D.P."/>
            <person name="Kaster A.-K."/>
            <person name="Ovreas L."/>
            <person name="Rohde M."/>
            <person name="Galperin M.Y."/>
            <person name="Jogler C."/>
        </authorList>
    </citation>
    <scope>NUCLEOTIDE SEQUENCE [LARGE SCALE GENOMIC DNA]</scope>
    <source>
        <strain evidence="1 2">Pan216</strain>
    </source>
</reference>
<dbReference type="AlphaFoldDB" id="A0A518AXV8"/>
<evidence type="ECO:0000313" key="2">
    <source>
        <dbReference type="Proteomes" id="UP000317093"/>
    </source>
</evidence>
<accession>A0A518AXV8</accession>
<keyword evidence="1" id="KW-0282">Flagellum</keyword>
<gene>
    <name evidence="1" type="ORF">Pan216_03730</name>
</gene>
<evidence type="ECO:0000313" key="1">
    <source>
        <dbReference type="EMBL" id="QDU59544.1"/>
    </source>
</evidence>
<dbReference type="Proteomes" id="UP000317093">
    <property type="component" value="Chromosome"/>
</dbReference>
<dbReference type="PANTHER" id="PTHR42792:SF1">
    <property type="entry name" value="FLAGELLAR HOOK-ASSOCIATED PROTEIN 3"/>
    <property type="match status" value="1"/>
</dbReference>
<proteinExistence type="predicted"/>
<dbReference type="GO" id="GO:0005198">
    <property type="term" value="F:structural molecule activity"/>
    <property type="evidence" value="ECO:0007669"/>
    <property type="project" value="InterPro"/>
</dbReference>
<dbReference type="RefSeq" id="WP_145253982.1">
    <property type="nucleotide sequence ID" value="NZ_CP036279.1"/>
</dbReference>
<dbReference type="EMBL" id="CP036279">
    <property type="protein sequence ID" value="QDU59544.1"/>
    <property type="molecule type" value="Genomic_DNA"/>
</dbReference>